<evidence type="ECO:0000256" key="1">
    <source>
        <dbReference type="ARBA" id="ARBA00022630"/>
    </source>
</evidence>
<comment type="subunit">
    <text evidence="6">Homodimer.</text>
</comment>
<feature type="binding site" evidence="6">
    <location>
        <begin position="102"/>
        <end position="105"/>
    </location>
    <ligand>
        <name>FMN</name>
        <dbReference type="ChEBI" id="CHEBI:58210"/>
    </ligand>
</feature>
<keyword evidence="9" id="KW-1185">Reference proteome</keyword>
<dbReference type="Gene3D" id="3.40.50.360">
    <property type="match status" value="1"/>
</dbReference>
<dbReference type="InterPro" id="IPR029039">
    <property type="entry name" value="Flavoprotein-like_sf"/>
</dbReference>
<dbReference type="GO" id="GO:0009055">
    <property type="term" value="F:electron transfer activity"/>
    <property type="evidence" value="ECO:0007669"/>
    <property type="project" value="UniProtKB-UniRule"/>
</dbReference>
<keyword evidence="4 6" id="KW-0520">NAD</keyword>
<protein>
    <recommendedName>
        <fullName evidence="6">FMN dependent NADH:quinone oxidoreductase</fullName>
        <ecNumber evidence="6">1.6.5.-</ecNumber>
    </recommendedName>
    <alternativeName>
        <fullName evidence="6">Azo-dye reductase</fullName>
    </alternativeName>
    <alternativeName>
        <fullName evidence="6">FMN-dependent NADH-azo compound oxidoreductase</fullName>
    </alternativeName>
    <alternativeName>
        <fullName evidence="6">FMN-dependent NADH-azoreductase</fullName>
        <ecNumber evidence="6">1.7.1.17</ecNumber>
    </alternativeName>
</protein>
<evidence type="ECO:0000313" key="9">
    <source>
        <dbReference type="Proteomes" id="UP000282529"/>
    </source>
</evidence>
<comment type="function">
    <text evidence="6">Quinone reductase that provides resistance to thiol-specific stress caused by electrophilic quinones.</text>
</comment>
<sequence>MSTVLYITAHPHDHQTSYSMAVGNEFIEAYREAHPDDEVIRLDLFKLDIPHIDADVFSGWGKLASGSSFDQLSDDEKAKVGRLGEIVDQYVAADKYVFVSPMWNFSFPPILKAYIDAVCVAGKSFKYTEQGIIGLLTDKKAIHIQASGGVYSEGPAAGFESGHSYLAKIMQFHGVPSFDGIFVEGMAAKPDQAQSIKEAAIEKAKEAAKTF</sequence>
<feature type="domain" description="Flavodoxin-like fold" evidence="7">
    <location>
        <begin position="3"/>
        <end position="206"/>
    </location>
</feature>
<evidence type="ECO:0000313" key="8">
    <source>
        <dbReference type="EMBL" id="RQW13479.1"/>
    </source>
</evidence>
<dbReference type="NCBIfam" id="NF010075">
    <property type="entry name" value="PRK13556.1"/>
    <property type="match status" value="1"/>
</dbReference>
<comment type="function">
    <text evidence="6">Also exhibits azoreductase activity. Catalyzes the reductive cleavage of the azo bond in aromatic azo compounds to the corresponding amines.</text>
</comment>
<dbReference type="HAMAP" id="MF_01216">
    <property type="entry name" value="Azoreductase_type1"/>
    <property type="match status" value="1"/>
</dbReference>
<dbReference type="PANTHER" id="PTHR43741">
    <property type="entry name" value="FMN-DEPENDENT NADH-AZOREDUCTASE 1"/>
    <property type="match status" value="1"/>
</dbReference>
<name>A0A3N9PC72_9BACL</name>
<keyword evidence="2 6" id="KW-0288">FMN</keyword>
<dbReference type="GO" id="GO:0010181">
    <property type="term" value="F:FMN binding"/>
    <property type="evidence" value="ECO:0007669"/>
    <property type="project" value="UniProtKB-UniRule"/>
</dbReference>
<dbReference type="EC" id="1.6.5.-" evidence="6"/>
<dbReference type="InterPro" id="IPR050104">
    <property type="entry name" value="FMN-dep_NADH:Q_OxRdtase_AzoR1"/>
</dbReference>
<comment type="caution">
    <text evidence="6">Lacks conserved residue(s) required for the propagation of feature annotation.</text>
</comment>
<comment type="cofactor">
    <cofactor evidence="6">
        <name>FMN</name>
        <dbReference type="ChEBI" id="CHEBI:58210"/>
    </cofactor>
    <text evidence="6">Binds 1 FMN per subunit.</text>
</comment>
<evidence type="ECO:0000256" key="2">
    <source>
        <dbReference type="ARBA" id="ARBA00022643"/>
    </source>
</evidence>
<keyword evidence="1 6" id="KW-0285">Flavoprotein</keyword>
<evidence type="ECO:0000256" key="4">
    <source>
        <dbReference type="ARBA" id="ARBA00023027"/>
    </source>
</evidence>
<comment type="catalytic activity">
    <reaction evidence="5">
        <text>N,N-dimethyl-1,4-phenylenediamine + anthranilate + 2 NAD(+) = 2-(4-dimethylaminophenyl)diazenylbenzoate + 2 NADH + 2 H(+)</text>
        <dbReference type="Rhea" id="RHEA:55872"/>
        <dbReference type="ChEBI" id="CHEBI:15378"/>
        <dbReference type="ChEBI" id="CHEBI:15783"/>
        <dbReference type="ChEBI" id="CHEBI:16567"/>
        <dbReference type="ChEBI" id="CHEBI:57540"/>
        <dbReference type="ChEBI" id="CHEBI:57945"/>
        <dbReference type="ChEBI" id="CHEBI:71579"/>
        <dbReference type="EC" id="1.7.1.17"/>
    </reaction>
    <physiologicalReaction direction="right-to-left" evidence="5">
        <dbReference type="Rhea" id="RHEA:55874"/>
    </physiologicalReaction>
</comment>
<feature type="binding site" evidence="6">
    <location>
        <begin position="17"/>
        <end position="19"/>
    </location>
    <ligand>
        <name>FMN</name>
        <dbReference type="ChEBI" id="CHEBI:58210"/>
    </ligand>
</feature>
<dbReference type="InterPro" id="IPR023048">
    <property type="entry name" value="NADH:quinone_OxRdtase_FMN_depd"/>
</dbReference>
<organism evidence="8 9">
    <name type="scientific">Paenibacillus rhizophilus</name>
    <dbReference type="NCBI Taxonomy" id="1850366"/>
    <lineage>
        <taxon>Bacteria</taxon>
        <taxon>Bacillati</taxon>
        <taxon>Bacillota</taxon>
        <taxon>Bacilli</taxon>
        <taxon>Bacillales</taxon>
        <taxon>Paenibacillaceae</taxon>
        <taxon>Paenibacillus</taxon>
    </lineage>
</organism>
<comment type="catalytic activity">
    <reaction evidence="6">
        <text>2 a quinone + NADH + H(+) = 2 a 1,4-benzosemiquinone + NAD(+)</text>
        <dbReference type="Rhea" id="RHEA:65952"/>
        <dbReference type="ChEBI" id="CHEBI:15378"/>
        <dbReference type="ChEBI" id="CHEBI:57540"/>
        <dbReference type="ChEBI" id="CHEBI:57945"/>
        <dbReference type="ChEBI" id="CHEBI:132124"/>
        <dbReference type="ChEBI" id="CHEBI:134225"/>
    </reaction>
</comment>
<dbReference type="InterPro" id="IPR003680">
    <property type="entry name" value="Flavodoxin_fold"/>
</dbReference>
<comment type="similarity">
    <text evidence="6">Belongs to the azoreductase type 1 family.</text>
</comment>
<dbReference type="EMBL" id="RQPI01000001">
    <property type="protein sequence ID" value="RQW13479.1"/>
    <property type="molecule type" value="Genomic_DNA"/>
</dbReference>
<evidence type="ECO:0000256" key="6">
    <source>
        <dbReference type="HAMAP-Rule" id="MF_01216"/>
    </source>
</evidence>
<dbReference type="RefSeq" id="WP_124694121.1">
    <property type="nucleotide sequence ID" value="NZ_JBHUFE010000016.1"/>
</dbReference>
<accession>A0A3N9PC72</accession>
<dbReference type="GO" id="GO:0016652">
    <property type="term" value="F:oxidoreductase activity, acting on NAD(P)H as acceptor"/>
    <property type="evidence" value="ECO:0007669"/>
    <property type="project" value="UniProtKB-UniRule"/>
</dbReference>
<reference evidence="8 9" key="1">
    <citation type="submission" date="2018-11" db="EMBL/GenBank/DDBJ databases">
        <title>Genome sequence of strain 7197.</title>
        <authorList>
            <person name="Gao J."/>
            <person name="Sun J."/>
        </authorList>
    </citation>
    <scope>NUCLEOTIDE SEQUENCE [LARGE SCALE GENOMIC DNA]</scope>
    <source>
        <strain evidence="8 9">7197</strain>
    </source>
</reference>
<dbReference type="Pfam" id="PF02525">
    <property type="entry name" value="Flavodoxin_2"/>
    <property type="match status" value="1"/>
</dbReference>
<dbReference type="EC" id="1.7.1.17" evidence="6"/>
<dbReference type="AlphaFoldDB" id="A0A3N9PC72"/>
<evidence type="ECO:0000256" key="5">
    <source>
        <dbReference type="ARBA" id="ARBA00048542"/>
    </source>
</evidence>
<dbReference type="Proteomes" id="UP000282529">
    <property type="component" value="Unassembled WGS sequence"/>
</dbReference>
<evidence type="ECO:0000259" key="7">
    <source>
        <dbReference type="Pfam" id="PF02525"/>
    </source>
</evidence>
<proteinExistence type="inferred from homology"/>
<gene>
    <name evidence="6" type="primary">azoR</name>
    <name evidence="8" type="ORF">EH198_03395</name>
</gene>
<dbReference type="OrthoDB" id="9805013at2"/>
<evidence type="ECO:0000256" key="3">
    <source>
        <dbReference type="ARBA" id="ARBA00023002"/>
    </source>
</evidence>
<comment type="caution">
    <text evidence="8">The sequence shown here is derived from an EMBL/GenBank/DDBJ whole genome shotgun (WGS) entry which is preliminary data.</text>
</comment>
<dbReference type="SUPFAM" id="SSF52218">
    <property type="entry name" value="Flavoproteins"/>
    <property type="match status" value="1"/>
</dbReference>
<dbReference type="GO" id="GO:0016655">
    <property type="term" value="F:oxidoreductase activity, acting on NAD(P)H, quinone or similar compound as acceptor"/>
    <property type="evidence" value="ECO:0007669"/>
    <property type="project" value="InterPro"/>
</dbReference>
<keyword evidence="3 6" id="KW-0560">Oxidoreductase</keyword>
<dbReference type="PANTHER" id="PTHR43741:SF7">
    <property type="entry name" value="FMN-DEPENDENT NADH:QUINONE OXIDOREDUCTASE"/>
    <property type="match status" value="1"/>
</dbReference>